<evidence type="ECO:0000256" key="1">
    <source>
        <dbReference type="ARBA" id="ARBA00022603"/>
    </source>
</evidence>
<dbReference type="GO" id="GO:0032259">
    <property type="term" value="P:methylation"/>
    <property type="evidence" value="ECO:0007669"/>
    <property type="project" value="UniProtKB-KW"/>
</dbReference>
<accession>T1A773</accession>
<dbReference type="EMBL" id="AUZY01010662">
    <property type="protein sequence ID" value="EQD37685.1"/>
    <property type="molecule type" value="Genomic_DNA"/>
</dbReference>
<dbReference type="Gene3D" id="3.40.50.150">
    <property type="entry name" value="Vaccinia Virus protein VP39"/>
    <property type="match status" value="1"/>
</dbReference>
<organism evidence="4">
    <name type="scientific">mine drainage metagenome</name>
    <dbReference type="NCBI Taxonomy" id="410659"/>
    <lineage>
        <taxon>unclassified sequences</taxon>
        <taxon>metagenomes</taxon>
        <taxon>ecological metagenomes</taxon>
    </lineage>
</organism>
<keyword evidence="1 4" id="KW-0489">Methyltransferase</keyword>
<dbReference type="GO" id="GO:0008170">
    <property type="term" value="F:N-methyltransferase activity"/>
    <property type="evidence" value="ECO:0007669"/>
    <property type="project" value="InterPro"/>
</dbReference>
<dbReference type="GO" id="GO:0003677">
    <property type="term" value="F:DNA binding"/>
    <property type="evidence" value="ECO:0007669"/>
    <property type="project" value="InterPro"/>
</dbReference>
<reference evidence="4" key="2">
    <citation type="journal article" date="2014" name="ISME J.">
        <title>Microbial stratification in low pH oxic and suboxic macroscopic growths along an acid mine drainage.</title>
        <authorList>
            <person name="Mendez-Garcia C."/>
            <person name="Mesa V."/>
            <person name="Sprenger R.R."/>
            <person name="Richter M."/>
            <person name="Diez M.S."/>
            <person name="Solano J."/>
            <person name="Bargiela R."/>
            <person name="Golyshina O.V."/>
            <person name="Manteca A."/>
            <person name="Ramos J.L."/>
            <person name="Gallego J.R."/>
            <person name="Llorente I."/>
            <person name="Martins Dos Santos V.A."/>
            <person name="Jensen O.N."/>
            <person name="Pelaez A.I."/>
            <person name="Sanchez J."/>
            <person name="Ferrer M."/>
        </authorList>
    </citation>
    <scope>NUCLEOTIDE SEQUENCE</scope>
</reference>
<dbReference type="AlphaFoldDB" id="T1A773"/>
<feature type="domain" description="DNA methylase N-4/N-6" evidence="3">
    <location>
        <begin position="135"/>
        <end position="167"/>
    </location>
</feature>
<proteinExistence type="predicted"/>
<name>T1A773_9ZZZZ</name>
<feature type="non-terminal residue" evidence="4">
    <location>
        <position position="305"/>
    </location>
</feature>
<gene>
    <name evidence="4" type="ORF">B1B_16030</name>
</gene>
<dbReference type="SUPFAM" id="SSF53335">
    <property type="entry name" value="S-adenosyl-L-methionine-dependent methyltransferases"/>
    <property type="match status" value="1"/>
</dbReference>
<keyword evidence="2" id="KW-0808">Transferase</keyword>
<dbReference type="InterPro" id="IPR029063">
    <property type="entry name" value="SAM-dependent_MTases_sf"/>
</dbReference>
<evidence type="ECO:0000259" key="3">
    <source>
        <dbReference type="Pfam" id="PF01555"/>
    </source>
</evidence>
<protein>
    <submittedName>
        <fullName evidence="4">DNA modification methylase</fullName>
    </submittedName>
</protein>
<dbReference type="InterPro" id="IPR002941">
    <property type="entry name" value="DNA_methylase_N4/N6"/>
</dbReference>
<evidence type="ECO:0000256" key="2">
    <source>
        <dbReference type="ARBA" id="ARBA00022679"/>
    </source>
</evidence>
<reference evidence="4" key="1">
    <citation type="submission" date="2013-08" db="EMBL/GenBank/DDBJ databases">
        <authorList>
            <person name="Mendez C."/>
            <person name="Richter M."/>
            <person name="Ferrer M."/>
            <person name="Sanchez J."/>
        </authorList>
    </citation>
    <scope>NUCLEOTIDE SEQUENCE</scope>
</reference>
<dbReference type="Pfam" id="PF01555">
    <property type="entry name" value="N6_N4_Mtase"/>
    <property type="match status" value="1"/>
</dbReference>
<comment type="caution">
    <text evidence="4">The sequence shown here is derived from an EMBL/GenBank/DDBJ whole genome shotgun (WGS) entry which is preliminary data.</text>
</comment>
<evidence type="ECO:0000313" key="4">
    <source>
        <dbReference type="EMBL" id="EQD37685.1"/>
    </source>
</evidence>
<feature type="non-terminal residue" evidence="4">
    <location>
        <position position="1"/>
    </location>
</feature>
<sequence>PGSRLDPETRQLTRAIARAGSTGITAKRLAGRVRLAPDRIDHHLRSLAATRTILRHGRGALVPSPSMPTTWGPSARSPAHYAEGFRRGFGVPLVPAPTEIQFGSNERLPVHRWWPYVQGFSAGWVESVLRRYGAGPGTVVLDPFCGSGTVPTVARALGARAIGTDLMPIAAFVARAKLTWDVDPTAFRTAVGRVLARRGAPRLPLPFLRETRRQFAPAVLGRLRTLRESVDAEPDTDLGTLLRLAFAGILIDASRLKRAPCLGYAEKPGQGATTPDRLFRARAEAIAGDLETLAAQRTAWGPPGA</sequence>